<protein>
    <submittedName>
        <fullName evidence="2">Uncharacterized protein</fullName>
    </submittedName>
</protein>
<keyword evidence="1" id="KW-1133">Transmembrane helix</keyword>
<feature type="transmembrane region" description="Helical" evidence="1">
    <location>
        <begin position="6"/>
        <end position="29"/>
    </location>
</feature>
<organism evidence="2 3">
    <name type="scientific">Rhamnella rubrinervis</name>
    <dbReference type="NCBI Taxonomy" id="2594499"/>
    <lineage>
        <taxon>Eukaryota</taxon>
        <taxon>Viridiplantae</taxon>
        <taxon>Streptophyta</taxon>
        <taxon>Embryophyta</taxon>
        <taxon>Tracheophyta</taxon>
        <taxon>Spermatophyta</taxon>
        <taxon>Magnoliopsida</taxon>
        <taxon>eudicotyledons</taxon>
        <taxon>Gunneridae</taxon>
        <taxon>Pentapetalae</taxon>
        <taxon>rosids</taxon>
        <taxon>fabids</taxon>
        <taxon>Rosales</taxon>
        <taxon>Rhamnaceae</taxon>
        <taxon>rhamnoid group</taxon>
        <taxon>Rhamneae</taxon>
        <taxon>Rhamnella</taxon>
    </lineage>
</organism>
<evidence type="ECO:0000313" key="2">
    <source>
        <dbReference type="EMBL" id="KAF3431986.1"/>
    </source>
</evidence>
<comment type="caution">
    <text evidence="2">The sequence shown here is derived from an EMBL/GenBank/DDBJ whole genome shotgun (WGS) entry which is preliminary data.</text>
</comment>
<name>A0A8K0DNI9_9ROSA</name>
<evidence type="ECO:0000256" key="1">
    <source>
        <dbReference type="SAM" id="Phobius"/>
    </source>
</evidence>
<evidence type="ECO:0000313" key="3">
    <source>
        <dbReference type="Proteomes" id="UP000796880"/>
    </source>
</evidence>
<gene>
    <name evidence="2" type="ORF">FNV43_RR26723</name>
</gene>
<dbReference type="Proteomes" id="UP000796880">
    <property type="component" value="Unassembled WGS sequence"/>
</dbReference>
<keyword evidence="3" id="KW-1185">Reference proteome</keyword>
<reference evidence="2" key="1">
    <citation type="submission" date="2020-03" db="EMBL/GenBank/DDBJ databases">
        <title>A high-quality chromosome-level genome assembly of a woody plant with both climbing and erect habits, Rhamnella rubrinervis.</title>
        <authorList>
            <person name="Lu Z."/>
            <person name="Yang Y."/>
            <person name="Zhu X."/>
            <person name="Sun Y."/>
        </authorList>
    </citation>
    <scope>NUCLEOTIDE SEQUENCE</scope>
    <source>
        <strain evidence="2">BYM</strain>
        <tissue evidence="2">Leaf</tissue>
    </source>
</reference>
<accession>A0A8K0DNI9</accession>
<proteinExistence type="predicted"/>
<sequence>MVPRRVTLWAMLLATKMMSLMTMIIRMILLKMNAARKVGTLQNPQMSLMVSHVDQQSNIMAMVQFDSSIALAYRDQRNLDFVASQP</sequence>
<dbReference type="AlphaFoldDB" id="A0A8K0DNI9"/>
<dbReference type="EMBL" id="VOIH02000012">
    <property type="protein sequence ID" value="KAF3431986.1"/>
    <property type="molecule type" value="Genomic_DNA"/>
</dbReference>
<keyword evidence="1" id="KW-0812">Transmembrane</keyword>
<keyword evidence="1" id="KW-0472">Membrane</keyword>